<dbReference type="GO" id="GO:0016020">
    <property type="term" value="C:membrane"/>
    <property type="evidence" value="ECO:0007669"/>
    <property type="project" value="InterPro"/>
</dbReference>
<evidence type="ECO:0008006" key="9">
    <source>
        <dbReference type="Google" id="ProtNLM"/>
    </source>
</evidence>
<proteinExistence type="inferred from homology"/>
<keyword evidence="4" id="KW-0325">Glycoprotein</keyword>
<evidence type="ECO:0000256" key="2">
    <source>
        <dbReference type="ARBA" id="ARBA00022676"/>
    </source>
</evidence>
<comment type="caution">
    <text evidence="7">The sequence shown here is derived from an EMBL/GenBank/DDBJ whole genome shotgun (WGS) entry which is preliminary data.</text>
</comment>
<dbReference type="Proteomes" id="UP000242180">
    <property type="component" value="Unassembled WGS sequence"/>
</dbReference>
<dbReference type="InParanoid" id="A0A1X2HPA4"/>
<organism evidence="7 8">
    <name type="scientific">Syncephalastrum racemosum</name>
    <name type="common">Filamentous fungus</name>
    <dbReference type="NCBI Taxonomy" id="13706"/>
    <lineage>
        <taxon>Eukaryota</taxon>
        <taxon>Fungi</taxon>
        <taxon>Fungi incertae sedis</taxon>
        <taxon>Mucoromycota</taxon>
        <taxon>Mucoromycotina</taxon>
        <taxon>Mucoromycetes</taxon>
        <taxon>Mucorales</taxon>
        <taxon>Syncephalastraceae</taxon>
        <taxon>Syncephalastrum</taxon>
    </lineage>
</organism>
<reference evidence="7 8" key="1">
    <citation type="submission" date="2016-07" db="EMBL/GenBank/DDBJ databases">
        <title>Pervasive Adenine N6-methylation of Active Genes in Fungi.</title>
        <authorList>
            <consortium name="DOE Joint Genome Institute"/>
            <person name="Mondo S.J."/>
            <person name="Dannebaum R.O."/>
            <person name="Kuo R.C."/>
            <person name="Labutti K."/>
            <person name="Haridas S."/>
            <person name="Kuo A."/>
            <person name="Salamov A."/>
            <person name="Ahrendt S.R."/>
            <person name="Lipzen A."/>
            <person name="Sullivan W."/>
            <person name="Andreopoulos W.B."/>
            <person name="Clum A."/>
            <person name="Lindquist E."/>
            <person name="Daum C."/>
            <person name="Ramamoorthy G.K."/>
            <person name="Gryganskyi A."/>
            <person name="Culley D."/>
            <person name="Magnuson J.K."/>
            <person name="James T.Y."/>
            <person name="O'Malley M.A."/>
            <person name="Stajich J.E."/>
            <person name="Spatafora J.W."/>
            <person name="Visel A."/>
            <person name="Grigoriev I.V."/>
        </authorList>
    </citation>
    <scope>NUCLEOTIDE SEQUENCE [LARGE SCALE GENOMIC DNA]</scope>
    <source>
        <strain evidence="7 8">NRRL 2496</strain>
    </source>
</reference>
<dbReference type="OMA" id="DTLSTWW"/>
<dbReference type="EMBL" id="MCGN01000002">
    <property type="protein sequence ID" value="ORZ00716.1"/>
    <property type="molecule type" value="Genomic_DNA"/>
</dbReference>
<evidence type="ECO:0000256" key="6">
    <source>
        <dbReference type="SAM" id="Phobius"/>
    </source>
</evidence>
<dbReference type="GO" id="GO:0008107">
    <property type="term" value="F:galactoside 2-alpha-L-fucosyltransferase activity"/>
    <property type="evidence" value="ECO:0007669"/>
    <property type="project" value="InterPro"/>
</dbReference>
<keyword evidence="8" id="KW-1185">Reference proteome</keyword>
<dbReference type="AlphaFoldDB" id="A0A1X2HPA4"/>
<protein>
    <recommendedName>
        <fullName evidence="9">Proteophosphoglycan ppg4</fullName>
    </recommendedName>
</protein>
<evidence type="ECO:0000313" key="8">
    <source>
        <dbReference type="Proteomes" id="UP000242180"/>
    </source>
</evidence>
<dbReference type="GO" id="GO:0042546">
    <property type="term" value="P:cell wall biogenesis"/>
    <property type="evidence" value="ECO:0007669"/>
    <property type="project" value="InterPro"/>
</dbReference>
<dbReference type="STRING" id="13706.A0A1X2HPA4"/>
<evidence type="ECO:0000256" key="5">
    <source>
        <dbReference type="ARBA" id="ARBA00023316"/>
    </source>
</evidence>
<feature type="transmembrane region" description="Helical" evidence="6">
    <location>
        <begin position="21"/>
        <end position="43"/>
    </location>
</feature>
<accession>A0A1X2HPA4</accession>
<dbReference type="GO" id="GO:0071555">
    <property type="term" value="P:cell wall organization"/>
    <property type="evidence" value="ECO:0007669"/>
    <property type="project" value="UniProtKB-KW"/>
</dbReference>
<dbReference type="InterPro" id="IPR004938">
    <property type="entry name" value="XG_FTase"/>
</dbReference>
<sequence length="573" mass="65138">MAAPYQRLSSAAESPTFRYRLAKWLTAVSLLAVVMMAGGSLVYRGAGKLSSSSGMAEPFSSTRLTTSENHSFDETDPTIVAPKALDLAPKNTSCRLQVENLVPATPDGSYTPPSPDHTLLRALDHAASEDYNSYCESWNPDTGFPDTMDSNDDCGTWQDKYKSLHEQRLEQLERLKAGDFESFVHEGVPDYVSYLCFEDPSNRASRGCGGLADRMSGMISVFFYALLTDRAYLAHWQDANPVLLEDLFERPNIDWSFDPDEMRNLFNSNTNSRFLTYEALNSLNQKWGPIGRMMFPQGPSQNFKDLFNASYVEWRSNRAFVIRTFQDSTLYPEKLAQVGLTKDNAFRCITDFLFRPTIGPRRFINAYKQLFEMESVLSIGLQIRTDDSAIMNPEKDSNTLEKWDYFIKCANDLRDAKRQPHHKHVVYFLITDSAKLRDDFVSMNDDISKRRQYVGDQADDVTMVVTGLPIEHIESKAIQHKYIHNNTQAMEHQDRAQMTAGVNSAVIENWLLSYTDYRLISRQGFGKLAAFHSKNAHTTIGMPKNDRKEHAVDCSNPHSFISYDTLSTWWSLG</sequence>
<keyword evidence="3" id="KW-0808">Transferase</keyword>
<keyword evidence="2" id="KW-0328">Glycosyltransferase</keyword>
<keyword evidence="5" id="KW-0961">Cell wall biogenesis/degradation</keyword>
<dbReference type="OrthoDB" id="428346at2759"/>
<keyword evidence="6" id="KW-1133">Transmembrane helix</keyword>
<comment type="similarity">
    <text evidence="1">Belongs to the glycosyltransferase 37 family.</text>
</comment>
<keyword evidence="6" id="KW-0472">Membrane</keyword>
<evidence type="ECO:0000256" key="3">
    <source>
        <dbReference type="ARBA" id="ARBA00022679"/>
    </source>
</evidence>
<evidence type="ECO:0000256" key="4">
    <source>
        <dbReference type="ARBA" id="ARBA00023180"/>
    </source>
</evidence>
<evidence type="ECO:0000313" key="7">
    <source>
        <dbReference type="EMBL" id="ORZ00716.1"/>
    </source>
</evidence>
<keyword evidence="6" id="KW-0812">Transmembrane</keyword>
<dbReference type="Gene3D" id="3.40.50.11350">
    <property type="match status" value="1"/>
</dbReference>
<evidence type="ECO:0000256" key="1">
    <source>
        <dbReference type="ARBA" id="ARBA00010481"/>
    </source>
</evidence>
<dbReference type="Pfam" id="PF03254">
    <property type="entry name" value="XG_FTase"/>
    <property type="match status" value="1"/>
</dbReference>
<gene>
    <name evidence="7" type="ORF">BCR43DRAFT_521698</name>
</gene>
<name>A0A1X2HPA4_SYNRA</name>